<name>A0A1Y4MH37_9FIRM</name>
<dbReference type="InterPro" id="IPR008256">
    <property type="entry name" value="Peptidase_S1B"/>
</dbReference>
<evidence type="ECO:0000313" key="6">
    <source>
        <dbReference type="Proteomes" id="UP000196386"/>
    </source>
</evidence>
<dbReference type="Proteomes" id="UP000196386">
    <property type="component" value="Unassembled WGS sequence"/>
</dbReference>
<gene>
    <name evidence="5" type="ORF">B5F11_15080</name>
</gene>
<dbReference type="SUPFAM" id="SSF50494">
    <property type="entry name" value="Trypsin-like serine proteases"/>
    <property type="match status" value="1"/>
</dbReference>
<protein>
    <recommendedName>
        <fullName evidence="4">Serine protease</fullName>
        <ecNumber evidence="4">3.4.21.-</ecNumber>
    </recommendedName>
</protein>
<dbReference type="InterPro" id="IPR009003">
    <property type="entry name" value="Peptidase_S1_PA"/>
</dbReference>
<dbReference type="EC" id="3.4.21.-" evidence="4"/>
<sequence>MKGFLFKLMALMAIISLIVMPVYADHSADNDVLGTDDEDESAFSDSYSMDVREVNIDTGEVSEFSIDVPEPQIQPLSDEESPWEQIVRLAGAEGKHPMEYLADLQADMPTPAYDFTGTKTRVKDTTISPYDGIVYLGLTYSSSNFEYTGTGVWIASNKILTCAHNLEPIGGGGPFPN</sequence>
<keyword evidence="4" id="KW-0732">Signal</keyword>
<comment type="caution">
    <text evidence="5">The sequence shown here is derived from an EMBL/GenBank/DDBJ whole genome shotgun (WGS) entry which is preliminary data.</text>
</comment>
<proteinExistence type="inferred from homology"/>
<dbReference type="EMBL" id="NFKP01000022">
    <property type="protein sequence ID" value="OUP68083.1"/>
    <property type="molecule type" value="Genomic_DNA"/>
</dbReference>
<evidence type="ECO:0000256" key="3">
    <source>
        <dbReference type="ARBA" id="ARBA00022825"/>
    </source>
</evidence>
<evidence type="ECO:0000256" key="1">
    <source>
        <dbReference type="ARBA" id="ARBA00022670"/>
    </source>
</evidence>
<feature type="signal peptide" evidence="4">
    <location>
        <begin position="1"/>
        <end position="24"/>
    </location>
</feature>
<dbReference type="PRINTS" id="PR00839">
    <property type="entry name" value="V8PROTEASE"/>
</dbReference>
<dbReference type="GO" id="GO:0008236">
    <property type="term" value="F:serine-type peptidase activity"/>
    <property type="evidence" value="ECO:0007669"/>
    <property type="project" value="UniProtKB-KW"/>
</dbReference>
<accession>A0A1Y4MH37</accession>
<keyword evidence="3 4" id="KW-0720">Serine protease</keyword>
<dbReference type="GO" id="GO:0006508">
    <property type="term" value="P:proteolysis"/>
    <property type="evidence" value="ECO:0007669"/>
    <property type="project" value="UniProtKB-KW"/>
</dbReference>
<evidence type="ECO:0000256" key="4">
    <source>
        <dbReference type="RuleBase" id="RU004296"/>
    </source>
</evidence>
<evidence type="ECO:0000313" key="5">
    <source>
        <dbReference type="EMBL" id="OUP68083.1"/>
    </source>
</evidence>
<comment type="similarity">
    <text evidence="4">Belongs to the peptidase S1B family.</text>
</comment>
<organism evidence="5 6">
    <name type="scientific">Anaerotruncus colihominis</name>
    <dbReference type="NCBI Taxonomy" id="169435"/>
    <lineage>
        <taxon>Bacteria</taxon>
        <taxon>Bacillati</taxon>
        <taxon>Bacillota</taxon>
        <taxon>Clostridia</taxon>
        <taxon>Eubacteriales</taxon>
        <taxon>Oscillospiraceae</taxon>
        <taxon>Anaerotruncus</taxon>
    </lineage>
</organism>
<dbReference type="RefSeq" id="WP_087302459.1">
    <property type="nucleotide sequence ID" value="NZ_NFKP01000022.1"/>
</dbReference>
<keyword evidence="1 4" id="KW-0645">Protease</keyword>
<keyword evidence="2 4" id="KW-0378">Hydrolase</keyword>
<dbReference type="AlphaFoldDB" id="A0A1Y4MH37"/>
<feature type="chain" id="PRO_5011828715" description="Serine protease" evidence="4">
    <location>
        <begin position="25"/>
        <end position="177"/>
    </location>
</feature>
<reference evidence="6" key="1">
    <citation type="submission" date="2017-04" db="EMBL/GenBank/DDBJ databases">
        <title>Function of individual gut microbiota members based on whole genome sequencing of pure cultures obtained from chicken caecum.</title>
        <authorList>
            <person name="Medvecky M."/>
            <person name="Cejkova D."/>
            <person name="Polansky O."/>
            <person name="Karasova D."/>
            <person name="Kubasova T."/>
            <person name="Cizek A."/>
            <person name="Rychlik I."/>
        </authorList>
    </citation>
    <scope>NUCLEOTIDE SEQUENCE [LARGE SCALE GENOMIC DNA]</scope>
    <source>
        <strain evidence="6">An175</strain>
    </source>
</reference>
<evidence type="ECO:0000256" key="2">
    <source>
        <dbReference type="ARBA" id="ARBA00022801"/>
    </source>
</evidence>